<keyword evidence="2" id="KW-1185">Reference proteome</keyword>
<comment type="caution">
    <text evidence="1">The sequence shown here is derived from an EMBL/GenBank/DDBJ whole genome shotgun (WGS) entry which is preliminary data.</text>
</comment>
<reference evidence="1" key="1">
    <citation type="submission" date="2022-11" db="EMBL/GenBank/DDBJ databases">
        <title>Genome Sequence of Nemania bipapillata.</title>
        <authorList>
            <person name="Buettner E."/>
        </authorList>
    </citation>
    <scope>NUCLEOTIDE SEQUENCE</scope>
    <source>
        <strain evidence="1">CP14</strain>
    </source>
</reference>
<name>A0ACC2J426_9PEZI</name>
<dbReference type="EMBL" id="JAPESX010000271">
    <property type="protein sequence ID" value="KAJ8122204.1"/>
    <property type="molecule type" value="Genomic_DNA"/>
</dbReference>
<proteinExistence type="predicted"/>
<sequence length="207" mass="22604">MLSCVVGTSQGVVRWDPTSGPSNWLAFRSGPNLLHDVFAVDFHPSQPEVFQFGGRPGALFTVDSRTRPTDWWHLRLPSTITRLQCLSGGNQVVVAGLRNKLGVYDLRFAGWHRGPVIQFERYCNAAHIDIGFAYDAATGVVAAAHDAPGIVALYSVRTGSQLRLPIVKSMQFQTFPGDHTPTLFVAGDTRSGITAFSFGVDELEDEV</sequence>
<gene>
    <name evidence="1" type="ORF">ONZ43_g1541</name>
</gene>
<dbReference type="Proteomes" id="UP001153334">
    <property type="component" value="Unassembled WGS sequence"/>
</dbReference>
<evidence type="ECO:0000313" key="2">
    <source>
        <dbReference type="Proteomes" id="UP001153334"/>
    </source>
</evidence>
<accession>A0ACC2J426</accession>
<evidence type="ECO:0000313" key="1">
    <source>
        <dbReference type="EMBL" id="KAJ8122204.1"/>
    </source>
</evidence>
<protein>
    <submittedName>
        <fullName evidence="1">Uncharacterized protein</fullName>
    </submittedName>
</protein>
<organism evidence="1 2">
    <name type="scientific">Nemania bipapillata</name>
    <dbReference type="NCBI Taxonomy" id="110536"/>
    <lineage>
        <taxon>Eukaryota</taxon>
        <taxon>Fungi</taxon>
        <taxon>Dikarya</taxon>
        <taxon>Ascomycota</taxon>
        <taxon>Pezizomycotina</taxon>
        <taxon>Sordariomycetes</taxon>
        <taxon>Xylariomycetidae</taxon>
        <taxon>Xylariales</taxon>
        <taxon>Xylariaceae</taxon>
        <taxon>Nemania</taxon>
    </lineage>
</organism>